<gene>
    <name evidence="1" type="ORF">GCM10011611_48910</name>
</gene>
<keyword evidence="2" id="KW-1185">Reference proteome</keyword>
<dbReference type="RefSeq" id="WP_229743926.1">
    <property type="nucleotide sequence ID" value="NZ_BMJQ01000014.1"/>
</dbReference>
<dbReference type="SUPFAM" id="SSF53448">
    <property type="entry name" value="Nucleotide-diphospho-sugar transferases"/>
    <property type="match status" value="1"/>
</dbReference>
<comment type="caution">
    <text evidence="1">The sequence shown here is derived from an EMBL/GenBank/DDBJ whole genome shotgun (WGS) entry which is preliminary data.</text>
</comment>
<dbReference type="InterPro" id="IPR029044">
    <property type="entry name" value="Nucleotide-diphossugar_trans"/>
</dbReference>
<sequence>MTDLQLRIAVVVPSGDVLHADFAMSLARMCAATQGLRLNVINTKSSIVAIARNNGVELAQEFDAHYLLFLDSDMMFPEATLLRLLMHQRDIVGATYPKRVPPYNALGTVLPGDVSKTASGLIEMARIPTGCLLVKMSVFEQLARPYFRFDANETTGDIIGEDYIFCDRARSAGFRIWCDPALSHEIGHIGQQVFRIPLVQSAETIPSETTPSASQ</sequence>
<evidence type="ECO:0008006" key="3">
    <source>
        <dbReference type="Google" id="ProtNLM"/>
    </source>
</evidence>
<evidence type="ECO:0000313" key="2">
    <source>
        <dbReference type="Proteomes" id="UP000646365"/>
    </source>
</evidence>
<protein>
    <recommendedName>
        <fullName evidence="3">Glycosyltransferase</fullName>
    </recommendedName>
</protein>
<accession>A0A8J3E793</accession>
<proteinExistence type="predicted"/>
<dbReference type="Proteomes" id="UP000646365">
    <property type="component" value="Unassembled WGS sequence"/>
</dbReference>
<organism evidence="1 2">
    <name type="scientific">Aliidongia dinghuensis</name>
    <dbReference type="NCBI Taxonomy" id="1867774"/>
    <lineage>
        <taxon>Bacteria</taxon>
        <taxon>Pseudomonadati</taxon>
        <taxon>Pseudomonadota</taxon>
        <taxon>Alphaproteobacteria</taxon>
        <taxon>Rhodospirillales</taxon>
        <taxon>Dongiaceae</taxon>
        <taxon>Aliidongia</taxon>
    </lineage>
</organism>
<dbReference type="EMBL" id="BMJQ01000014">
    <property type="protein sequence ID" value="GGF36646.1"/>
    <property type="molecule type" value="Genomic_DNA"/>
</dbReference>
<dbReference type="AlphaFoldDB" id="A0A8J3E793"/>
<reference evidence="1" key="2">
    <citation type="submission" date="2020-09" db="EMBL/GenBank/DDBJ databases">
        <authorList>
            <person name="Sun Q."/>
            <person name="Zhou Y."/>
        </authorList>
    </citation>
    <scope>NUCLEOTIDE SEQUENCE</scope>
    <source>
        <strain evidence="1">CGMCC 1.15725</strain>
    </source>
</reference>
<dbReference type="Gene3D" id="3.90.550.40">
    <property type="match status" value="1"/>
</dbReference>
<evidence type="ECO:0000313" key="1">
    <source>
        <dbReference type="EMBL" id="GGF36646.1"/>
    </source>
</evidence>
<reference evidence="1" key="1">
    <citation type="journal article" date="2014" name="Int. J. Syst. Evol. Microbiol.">
        <title>Complete genome sequence of Corynebacterium casei LMG S-19264T (=DSM 44701T), isolated from a smear-ripened cheese.</title>
        <authorList>
            <consortium name="US DOE Joint Genome Institute (JGI-PGF)"/>
            <person name="Walter F."/>
            <person name="Albersmeier A."/>
            <person name="Kalinowski J."/>
            <person name="Ruckert C."/>
        </authorList>
    </citation>
    <scope>NUCLEOTIDE SEQUENCE</scope>
    <source>
        <strain evidence="1">CGMCC 1.15725</strain>
    </source>
</reference>
<name>A0A8J3E793_9PROT</name>